<feature type="domain" description="T-SNARE coiled-coil homology" evidence="8">
    <location>
        <begin position="341"/>
        <end position="390"/>
    </location>
</feature>
<evidence type="ECO:0000313" key="9">
    <source>
        <dbReference type="EMBL" id="RVE61740.1"/>
    </source>
</evidence>
<dbReference type="GO" id="GO:0005886">
    <property type="term" value="C:plasma membrane"/>
    <property type="evidence" value="ECO:0007669"/>
    <property type="project" value="TreeGrafter"/>
</dbReference>
<evidence type="ECO:0000256" key="7">
    <source>
        <dbReference type="SAM" id="MobiDB-lite"/>
    </source>
</evidence>
<protein>
    <recommendedName>
        <fullName evidence="4">Synaptosomal-associated protein 47</fullName>
    </recommendedName>
    <alternativeName>
        <fullName evidence="5">Synaptosomal-associated 47 kDa protein</fullName>
    </alternativeName>
</protein>
<keyword evidence="10" id="KW-1185">Reference proteome</keyword>
<comment type="similarity">
    <text evidence="3">Belongs to the SVAP1 family.</text>
</comment>
<name>A0A3S2PAM6_ORYJA</name>
<gene>
    <name evidence="9" type="ORF">OJAV_G00176220</name>
</gene>
<keyword evidence="1" id="KW-0677">Repeat</keyword>
<organism evidence="9 10">
    <name type="scientific">Oryzias javanicus</name>
    <name type="common">Javanese ricefish</name>
    <name type="synonym">Aplocheilus javanicus</name>
    <dbReference type="NCBI Taxonomy" id="123683"/>
    <lineage>
        <taxon>Eukaryota</taxon>
        <taxon>Metazoa</taxon>
        <taxon>Chordata</taxon>
        <taxon>Craniata</taxon>
        <taxon>Vertebrata</taxon>
        <taxon>Euteleostomi</taxon>
        <taxon>Actinopterygii</taxon>
        <taxon>Neopterygii</taxon>
        <taxon>Teleostei</taxon>
        <taxon>Neoteleostei</taxon>
        <taxon>Acanthomorphata</taxon>
        <taxon>Ovalentaria</taxon>
        <taxon>Atherinomorphae</taxon>
        <taxon>Beloniformes</taxon>
        <taxon>Adrianichthyidae</taxon>
        <taxon>Oryziinae</taxon>
        <taxon>Oryzias</taxon>
    </lineage>
</organism>
<evidence type="ECO:0000256" key="3">
    <source>
        <dbReference type="ARBA" id="ARBA00024354"/>
    </source>
</evidence>
<dbReference type="InterPro" id="IPR000727">
    <property type="entry name" value="T_SNARE_dom"/>
</dbReference>
<proteinExistence type="inferred from homology"/>
<dbReference type="GO" id="GO:0016082">
    <property type="term" value="P:synaptic vesicle priming"/>
    <property type="evidence" value="ECO:0007669"/>
    <property type="project" value="TreeGrafter"/>
</dbReference>
<evidence type="ECO:0000256" key="4">
    <source>
        <dbReference type="ARBA" id="ARBA00024443"/>
    </source>
</evidence>
<dbReference type="GO" id="GO:0031201">
    <property type="term" value="C:SNARE complex"/>
    <property type="evidence" value="ECO:0007669"/>
    <property type="project" value="TreeGrafter"/>
</dbReference>
<evidence type="ECO:0000256" key="5">
    <source>
        <dbReference type="ARBA" id="ARBA00032027"/>
    </source>
</evidence>
<evidence type="ECO:0000313" key="10">
    <source>
        <dbReference type="Proteomes" id="UP000283210"/>
    </source>
</evidence>
<feature type="region of interest" description="Disordered" evidence="7">
    <location>
        <begin position="193"/>
        <end position="222"/>
    </location>
</feature>
<dbReference type="EMBL" id="CM012453">
    <property type="protein sequence ID" value="RVE61740.1"/>
    <property type="molecule type" value="Genomic_DNA"/>
</dbReference>
<dbReference type="GO" id="GO:0019905">
    <property type="term" value="F:syntaxin binding"/>
    <property type="evidence" value="ECO:0007669"/>
    <property type="project" value="TreeGrafter"/>
</dbReference>
<sequence length="391" mass="43999">MSRDVPIHNWPGSYYINSEKRWENGSLSLTRTTVRFVSSQSGQSLASFRLSRIMEVKMESSSFIFSTLTVLEEGNIKHWFGSLKPNRVVVYNVLVHFWRERLLSPGSETQGAEPHPTKGRELISLMAGAQRRLEDTGRVLSHQGEQFDSMMQGLEKIDSDLGVADKLLSELESPSWWPFGKLPWKAAQEAKAEDAARAAAAASSSGTKNKHETPAATSFTDSNGNEVDEIKVYSPYEITVRQRFIGKPDICYRFLSAKMPEALSVLEMQYKKKVEFTKEFTAFKATPLSSPCDKEGTNWSEGFLQRCQETEVPVEVPAGELSQLQVHVLQPSVSQAEAQELKQMLLQLKNLALEAESELERQDEVLDVLTSSTDRAAMHIEKHTSRIKRLL</sequence>
<dbReference type="GO" id="GO:0098793">
    <property type="term" value="C:presynapse"/>
    <property type="evidence" value="ECO:0007669"/>
    <property type="project" value="GOC"/>
</dbReference>
<reference evidence="9 10" key="2">
    <citation type="submission" date="2019-01" db="EMBL/GenBank/DDBJ databases">
        <title>A chromosome length genome reference of the Java medaka (oryzias javanicus).</title>
        <authorList>
            <person name="Herpin A."/>
            <person name="Takehana Y."/>
            <person name="Naruse K."/>
            <person name="Ansai S."/>
            <person name="Kawaguchi M."/>
        </authorList>
    </citation>
    <scope>NUCLEOTIDE SEQUENCE [LARGE SCALE GENOMIC DNA]</scope>
    <source>
        <strain evidence="9">RS831</strain>
        <tissue evidence="9">Whole body</tissue>
    </source>
</reference>
<dbReference type="GO" id="GO:0031629">
    <property type="term" value="P:synaptic vesicle fusion to presynaptic active zone membrane"/>
    <property type="evidence" value="ECO:0007669"/>
    <property type="project" value="TreeGrafter"/>
</dbReference>
<evidence type="ECO:0000256" key="6">
    <source>
        <dbReference type="SAM" id="Coils"/>
    </source>
</evidence>
<dbReference type="PROSITE" id="PS50192">
    <property type="entry name" value="T_SNARE"/>
    <property type="match status" value="2"/>
</dbReference>
<feature type="domain" description="T-SNARE coiled-coil homology" evidence="8">
    <location>
        <begin position="135"/>
        <end position="171"/>
    </location>
</feature>
<evidence type="ECO:0000259" key="8">
    <source>
        <dbReference type="PROSITE" id="PS50192"/>
    </source>
</evidence>
<keyword evidence="2 6" id="KW-0175">Coiled coil</keyword>
<dbReference type="FunFam" id="2.30.29.30:FF:000269">
    <property type="entry name" value="Synaptosomal-associated protein 47"/>
    <property type="match status" value="1"/>
</dbReference>
<accession>A0A3S2PAM6</accession>
<dbReference type="Gene3D" id="1.20.5.110">
    <property type="match status" value="2"/>
</dbReference>
<dbReference type="SUPFAM" id="SSF58038">
    <property type="entry name" value="SNARE fusion complex"/>
    <property type="match status" value="2"/>
</dbReference>
<dbReference type="PANTHER" id="PTHR19305">
    <property type="entry name" value="SYNAPTOSOMAL ASSOCIATED PROTEIN"/>
    <property type="match status" value="1"/>
</dbReference>
<evidence type="ECO:0000256" key="2">
    <source>
        <dbReference type="ARBA" id="ARBA00023054"/>
    </source>
</evidence>
<feature type="coiled-coil region" evidence="6">
    <location>
        <begin position="338"/>
        <end position="365"/>
    </location>
</feature>
<reference evidence="9 10" key="1">
    <citation type="submission" date="2018-11" db="EMBL/GenBank/DDBJ databases">
        <authorList>
            <person name="Lopez-Roques C."/>
            <person name="Donnadieu C."/>
            <person name="Bouchez O."/>
            <person name="Klopp C."/>
            <person name="Cabau C."/>
            <person name="Zahm M."/>
        </authorList>
    </citation>
    <scope>NUCLEOTIDE SEQUENCE [LARGE SCALE GENOMIC DNA]</scope>
    <source>
        <strain evidence="9">RS831</strain>
        <tissue evidence="9">Whole body</tissue>
    </source>
</reference>
<dbReference type="GO" id="GO:0005484">
    <property type="term" value="F:SNAP receptor activity"/>
    <property type="evidence" value="ECO:0007669"/>
    <property type="project" value="TreeGrafter"/>
</dbReference>
<dbReference type="Proteomes" id="UP000283210">
    <property type="component" value="Chromosome 17"/>
</dbReference>
<dbReference type="OrthoDB" id="10009801at2759"/>
<dbReference type="CDD" id="cd15888">
    <property type="entry name" value="SNARE_SNAP47N"/>
    <property type="match status" value="1"/>
</dbReference>
<dbReference type="FunFam" id="1.20.5.110:FF:000117">
    <property type="entry name" value="Synaptosomal-associated protein 47"/>
    <property type="match status" value="1"/>
</dbReference>
<dbReference type="AlphaFoldDB" id="A0A3S2PAM6"/>
<evidence type="ECO:0000256" key="1">
    <source>
        <dbReference type="ARBA" id="ARBA00022737"/>
    </source>
</evidence>
<dbReference type="PANTHER" id="PTHR19305:SF1">
    <property type="entry name" value="SYNAPTOSOMAL-ASSOCIATED PROTEIN 47"/>
    <property type="match status" value="1"/>
</dbReference>